<feature type="coiled-coil region" evidence="1">
    <location>
        <begin position="969"/>
        <end position="996"/>
    </location>
</feature>
<dbReference type="Proteomes" id="UP000641646">
    <property type="component" value="Unassembled WGS sequence"/>
</dbReference>
<feature type="transmembrane region" description="Helical" evidence="2">
    <location>
        <begin position="91"/>
        <end position="113"/>
    </location>
</feature>
<dbReference type="EMBL" id="JACJPW010000083">
    <property type="protein sequence ID" value="MBD2184439.1"/>
    <property type="molecule type" value="Genomic_DNA"/>
</dbReference>
<accession>A0A926VL48</accession>
<sequence>MFHNAEIVLGLEGKSLSIAQIPTTEEVAVIFSSPQFFVALSAGILMAFAFQFLLTNLSLAAKFSDRDDAIDLDADNEDSWGKKFRQIEAKVGAWALLTVNTALFIACFLAVKLSLVNSITLGAIIGVAIWSGYFLLLVWMSSNAVGSLVGSAVKTATSGAQGVMDIATAAMGAGATNKQIVNTVEASVAAVRKELSSAIDPIGIRNNVEDYLGDLPLPKLDLNTIRGDLERLLGDVDVRSLANSDVLQNVNRETFVDLVASRTDFSKKDIDRVADLLASVWQQSLNRQVKDPQAELVNYIKSASPEDLKSGNLTARLAQAIGGNGHDKKEYSNGVMDKAVQAGVGAAMTAVLSRVDLSDADVEKISSQLQQLAGQATDKAQQFGNKVKENLPSLPQSNPMLGDVENYILNSQPWHLNRETIKQEFQEVIHDLEAAPGLVRKQLEQLNRDNFVQFLNQRGDFDDDRVNEIADQFEEIRMEVLNTVQTGESEEKLQDIRSRIENYLRSTGKEELNPEGIERDFTALLEDPDAGFEALRDRLGKFDRNTLVELLGQREDFSQEEADQLIGRLEETRDRVLSQAQEAQEQAKSKAQELRQRVESYLRDTNLEELNPDGIAQDFQTLFEDPQAGLKALRERLSQFDRETLVQLLKARGDLNEEQINRFVDRIQSVRDNILQAPQQVSEKAKEQYDRLINQIGDFLRNTNLEELDPEGIKQDFAKLFENPKEGAVALRERLSQVDRETLVKLLSQREGLTEDQVNQTIDKVQDAINSVAKQPRRLASRAKDKVYDFQATLENYLRNTNKQELNPEGIKRDLQLLFRHPKEGMGNIGDRFKQFDRSTLVSLLSQREDISSEEANQIADRIVSVRDRFVEQVQNVQGKVQSALDGVFDRIRNYFNSLERPELDYEGIKRDFRKLFDDPQAGFDAIKERLSQFDRDTLVAIISSREDISEADANRIIDRIEFARDSVMQRAEYLQEQTKRRIEDIKHQAKKQGEEARKAAATAAWWLFGTAVTSVAISALAGAIAVGGFNLFG</sequence>
<gene>
    <name evidence="3" type="ORF">H6G03_25795</name>
</gene>
<evidence type="ECO:0000313" key="3">
    <source>
        <dbReference type="EMBL" id="MBD2184439.1"/>
    </source>
</evidence>
<feature type="transmembrane region" description="Helical" evidence="2">
    <location>
        <begin position="36"/>
        <end position="54"/>
    </location>
</feature>
<organism evidence="3 4">
    <name type="scientific">Aerosakkonema funiforme FACHB-1375</name>
    <dbReference type="NCBI Taxonomy" id="2949571"/>
    <lineage>
        <taxon>Bacteria</taxon>
        <taxon>Bacillati</taxon>
        <taxon>Cyanobacteriota</taxon>
        <taxon>Cyanophyceae</taxon>
        <taxon>Oscillatoriophycideae</taxon>
        <taxon>Aerosakkonematales</taxon>
        <taxon>Aerosakkonemataceae</taxon>
        <taxon>Aerosakkonema</taxon>
    </lineage>
</organism>
<reference evidence="3" key="1">
    <citation type="journal article" date="2015" name="ISME J.">
        <title>Draft Genome Sequence of Streptomyces incarnatus NRRL8089, which Produces the Nucleoside Antibiotic Sinefungin.</title>
        <authorList>
            <person name="Oshima K."/>
            <person name="Hattori M."/>
            <person name="Shimizu H."/>
            <person name="Fukuda K."/>
            <person name="Nemoto M."/>
            <person name="Inagaki K."/>
            <person name="Tamura T."/>
        </authorList>
    </citation>
    <scope>NUCLEOTIDE SEQUENCE</scope>
    <source>
        <strain evidence="3">FACHB-1375</strain>
    </source>
</reference>
<proteinExistence type="predicted"/>
<dbReference type="RefSeq" id="WP_190470814.1">
    <property type="nucleotide sequence ID" value="NZ_JACJPW010000083.1"/>
</dbReference>
<evidence type="ECO:0000256" key="2">
    <source>
        <dbReference type="SAM" id="Phobius"/>
    </source>
</evidence>
<evidence type="ECO:0000256" key="1">
    <source>
        <dbReference type="SAM" id="Coils"/>
    </source>
</evidence>
<keyword evidence="2" id="KW-0812">Transmembrane</keyword>
<keyword evidence="2" id="KW-0472">Membrane</keyword>
<dbReference type="AlphaFoldDB" id="A0A926VL48"/>
<feature type="coiled-coil region" evidence="1">
    <location>
        <begin position="566"/>
        <end position="604"/>
    </location>
</feature>
<comment type="caution">
    <text evidence="3">The sequence shown here is derived from an EMBL/GenBank/DDBJ whole genome shotgun (WGS) entry which is preliminary data.</text>
</comment>
<evidence type="ECO:0000313" key="4">
    <source>
        <dbReference type="Proteomes" id="UP000641646"/>
    </source>
</evidence>
<name>A0A926VL48_9CYAN</name>
<protein>
    <submittedName>
        <fullName evidence="3">MFS transporter</fullName>
    </submittedName>
</protein>
<feature type="transmembrane region" description="Helical" evidence="2">
    <location>
        <begin position="1006"/>
        <end position="1033"/>
    </location>
</feature>
<keyword evidence="4" id="KW-1185">Reference proteome</keyword>
<feature type="transmembrane region" description="Helical" evidence="2">
    <location>
        <begin position="119"/>
        <end position="139"/>
    </location>
</feature>
<keyword evidence="2" id="KW-1133">Transmembrane helix</keyword>
<reference evidence="3" key="2">
    <citation type="submission" date="2020-08" db="EMBL/GenBank/DDBJ databases">
        <authorList>
            <person name="Chen M."/>
            <person name="Teng W."/>
            <person name="Zhao L."/>
            <person name="Hu C."/>
            <person name="Zhou Y."/>
            <person name="Han B."/>
            <person name="Song L."/>
            <person name="Shu W."/>
        </authorList>
    </citation>
    <scope>NUCLEOTIDE SEQUENCE</scope>
    <source>
        <strain evidence="3">FACHB-1375</strain>
    </source>
</reference>
<keyword evidence="1" id="KW-0175">Coiled coil</keyword>